<dbReference type="PANTHER" id="PTHR24026:SF36">
    <property type="entry name" value="CADHERIN EGF LAG SEVEN-PASS G-TYPE RECEPTOR 1"/>
    <property type="match status" value="1"/>
</dbReference>
<feature type="disulfide bond" evidence="11">
    <location>
        <begin position="66"/>
        <end position="75"/>
    </location>
</feature>
<feature type="disulfide bond" evidence="12">
    <location>
        <begin position="133"/>
        <end position="145"/>
    </location>
</feature>
<organism evidence="18 19">
    <name type="scientific">Hucho hucho</name>
    <name type="common">huchen</name>
    <dbReference type="NCBI Taxonomy" id="62062"/>
    <lineage>
        <taxon>Eukaryota</taxon>
        <taxon>Metazoa</taxon>
        <taxon>Chordata</taxon>
        <taxon>Craniata</taxon>
        <taxon>Vertebrata</taxon>
        <taxon>Euteleostomi</taxon>
        <taxon>Actinopterygii</taxon>
        <taxon>Neopterygii</taxon>
        <taxon>Teleostei</taxon>
        <taxon>Protacanthopterygii</taxon>
        <taxon>Salmoniformes</taxon>
        <taxon>Salmonidae</taxon>
        <taxon>Salmoninae</taxon>
        <taxon>Hucho</taxon>
    </lineage>
</organism>
<feature type="domain" description="EGF-like" evidence="14">
    <location>
        <begin position="38"/>
        <end position="76"/>
    </location>
</feature>
<dbReference type="GO" id="GO:0004930">
    <property type="term" value="F:G protein-coupled receptor activity"/>
    <property type="evidence" value="ECO:0007669"/>
    <property type="project" value="InterPro"/>
</dbReference>
<keyword evidence="6" id="KW-1133">Transmembrane helix</keyword>
<evidence type="ECO:0000256" key="1">
    <source>
        <dbReference type="ARBA" id="ARBA00004236"/>
    </source>
</evidence>
<feature type="disulfide bond" evidence="12">
    <location>
        <begin position="135"/>
        <end position="152"/>
    </location>
</feature>
<dbReference type="Ensembl" id="ENSHHUT00000004233.1">
    <property type="protein sequence ID" value="ENSHHUP00000004101.1"/>
    <property type="gene ID" value="ENSHHUG00000002577.1"/>
</dbReference>
<evidence type="ECO:0000313" key="18">
    <source>
        <dbReference type="Ensembl" id="ENSHHUP00000004101.1"/>
    </source>
</evidence>
<dbReference type="Proteomes" id="UP000314982">
    <property type="component" value="Unassembled WGS sequence"/>
</dbReference>
<dbReference type="InterPro" id="IPR046338">
    <property type="entry name" value="GAIN_dom_sf"/>
</dbReference>
<accession>A0A4W5JWH1</accession>
<keyword evidence="11" id="KW-0245">EGF-like domain</keyword>
<dbReference type="FunFam" id="2.10.25.10:FF:000011">
    <property type="entry name" value="Cadherin EGF LAG seven-pass G-type receptor"/>
    <property type="match status" value="1"/>
</dbReference>
<evidence type="ECO:0000256" key="11">
    <source>
        <dbReference type="PROSITE-ProRule" id="PRU00076"/>
    </source>
</evidence>
<evidence type="ECO:0000313" key="19">
    <source>
        <dbReference type="Proteomes" id="UP000314982"/>
    </source>
</evidence>
<evidence type="ECO:0000256" key="4">
    <source>
        <dbReference type="ARBA" id="ARBA00022692"/>
    </source>
</evidence>
<dbReference type="SMART" id="SM00008">
    <property type="entry name" value="HormR"/>
    <property type="match status" value="1"/>
</dbReference>
<dbReference type="GeneTree" id="ENSGT00940000159839"/>
<dbReference type="Gene3D" id="2.170.300.10">
    <property type="entry name" value="Tie2 ligand-binding domain superfamily"/>
    <property type="match status" value="1"/>
</dbReference>
<evidence type="ECO:0000259" key="14">
    <source>
        <dbReference type="PROSITE" id="PS50026"/>
    </source>
</evidence>
<dbReference type="CDD" id="cd00055">
    <property type="entry name" value="EGF_Lam"/>
    <property type="match status" value="1"/>
</dbReference>
<dbReference type="FunFam" id="1.25.40.610:FF:000005">
    <property type="entry name" value="cadherin EGF LAG seven-pass G-type receptor 2"/>
    <property type="match status" value="1"/>
</dbReference>
<evidence type="ECO:0000256" key="2">
    <source>
        <dbReference type="ARBA" id="ARBA00010933"/>
    </source>
</evidence>
<keyword evidence="8 11" id="KW-1015">Disulfide bond</keyword>
<keyword evidence="5" id="KW-0677">Repeat</keyword>
<dbReference type="PANTHER" id="PTHR24026">
    <property type="entry name" value="FAT ATYPICAL CADHERIN-RELATED"/>
    <property type="match status" value="1"/>
</dbReference>
<keyword evidence="4" id="KW-0812">Transmembrane</keyword>
<feature type="compositionally biased region" description="Basic and acidic residues" evidence="13">
    <location>
        <begin position="437"/>
        <end position="448"/>
    </location>
</feature>
<evidence type="ECO:0000256" key="5">
    <source>
        <dbReference type="ARBA" id="ARBA00022737"/>
    </source>
</evidence>
<dbReference type="PROSITE" id="PS50026">
    <property type="entry name" value="EGF_3"/>
    <property type="match status" value="1"/>
</dbReference>
<dbReference type="Pfam" id="PF16489">
    <property type="entry name" value="GAIN"/>
    <property type="match status" value="1"/>
</dbReference>
<feature type="domain" description="Laminin EGF-like" evidence="15">
    <location>
        <begin position="133"/>
        <end position="180"/>
    </location>
</feature>
<feature type="domain" description="G-protein coupled receptors family 2 profile 1" evidence="17">
    <location>
        <begin position="165"/>
        <end position="238"/>
    </location>
</feature>
<dbReference type="AlphaFoldDB" id="A0A4W5JWH1"/>
<dbReference type="FunFam" id="2.170.300.10:FF:000011">
    <property type="entry name" value="cadherin EGF LAG seven-pass G-type receptor 1"/>
    <property type="match status" value="1"/>
</dbReference>
<protein>
    <submittedName>
        <fullName evidence="18">Uncharacterized protein</fullName>
    </submittedName>
</protein>
<dbReference type="Gene3D" id="4.10.1240.10">
    <property type="entry name" value="GPCR, family 2, extracellular hormone receptor domain"/>
    <property type="match status" value="1"/>
</dbReference>
<dbReference type="Pfam" id="PF02793">
    <property type="entry name" value="HRM"/>
    <property type="match status" value="1"/>
</dbReference>
<dbReference type="GO" id="GO:0005886">
    <property type="term" value="C:plasma membrane"/>
    <property type="evidence" value="ECO:0007669"/>
    <property type="project" value="UniProtKB-SubCell"/>
</dbReference>
<reference evidence="18" key="3">
    <citation type="submission" date="2025-09" db="UniProtKB">
        <authorList>
            <consortium name="Ensembl"/>
        </authorList>
    </citation>
    <scope>IDENTIFICATION</scope>
</reference>
<evidence type="ECO:0000256" key="13">
    <source>
        <dbReference type="SAM" id="MobiDB-lite"/>
    </source>
</evidence>
<dbReference type="GO" id="GO:0098609">
    <property type="term" value="P:cell-cell adhesion"/>
    <property type="evidence" value="ECO:0007669"/>
    <property type="project" value="TreeGrafter"/>
</dbReference>
<dbReference type="InterPro" id="IPR036445">
    <property type="entry name" value="GPCR_2_extracell_dom_sf"/>
</dbReference>
<evidence type="ECO:0000256" key="10">
    <source>
        <dbReference type="ARBA" id="ARBA00023292"/>
    </source>
</evidence>
<dbReference type="InterPro" id="IPR000742">
    <property type="entry name" value="EGF"/>
</dbReference>
<reference evidence="18" key="2">
    <citation type="submission" date="2025-08" db="UniProtKB">
        <authorList>
            <consortium name="Ensembl"/>
        </authorList>
    </citation>
    <scope>IDENTIFICATION</scope>
</reference>
<dbReference type="FunFam" id="2.10.25.10:FF:000113">
    <property type="entry name" value="Cadherin, EGF LAG seven-pass G-type receptor 3"/>
    <property type="match status" value="1"/>
</dbReference>
<dbReference type="Gene3D" id="2.60.220.50">
    <property type="match status" value="1"/>
</dbReference>
<dbReference type="InterPro" id="IPR057244">
    <property type="entry name" value="GAIN_B"/>
</dbReference>
<evidence type="ECO:0000256" key="3">
    <source>
        <dbReference type="ARBA" id="ARBA00022475"/>
    </source>
</evidence>
<dbReference type="PROSITE" id="PS01248">
    <property type="entry name" value="EGF_LAM_1"/>
    <property type="match status" value="1"/>
</dbReference>
<keyword evidence="3" id="KW-1003">Cell membrane</keyword>
<evidence type="ECO:0000256" key="8">
    <source>
        <dbReference type="ARBA" id="ARBA00023157"/>
    </source>
</evidence>
<feature type="domain" description="GAIN-B" evidence="16">
    <location>
        <begin position="414"/>
        <end position="545"/>
    </location>
</feature>
<evidence type="ECO:0000256" key="9">
    <source>
        <dbReference type="ARBA" id="ARBA00023180"/>
    </source>
</evidence>
<dbReference type="Gene3D" id="1.25.40.610">
    <property type="match status" value="1"/>
</dbReference>
<dbReference type="SUPFAM" id="SSF57196">
    <property type="entry name" value="EGF/Laminin"/>
    <property type="match status" value="2"/>
</dbReference>
<keyword evidence="7" id="KW-0472">Membrane</keyword>
<keyword evidence="10 12" id="KW-0424">Laminin EGF-like domain</keyword>
<evidence type="ECO:0000259" key="15">
    <source>
        <dbReference type="PROSITE" id="PS50027"/>
    </source>
</evidence>
<evidence type="ECO:0000256" key="12">
    <source>
        <dbReference type="PROSITE-ProRule" id="PRU00460"/>
    </source>
</evidence>
<keyword evidence="19" id="KW-1185">Reference proteome</keyword>
<dbReference type="InterPro" id="IPR032471">
    <property type="entry name" value="AGRL2-4_GAIN_subdom_A"/>
</dbReference>
<reference evidence="19" key="1">
    <citation type="submission" date="2018-06" db="EMBL/GenBank/DDBJ databases">
        <title>Genome assembly of Danube salmon.</title>
        <authorList>
            <person name="Macqueen D.J."/>
            <person name="Gundappa M.K."/>
        </authorList>
    </citation>
    <scope>NUCLEOTIDE SEQUENCE [LARGE SCALE GENOMIC DNA]</scope>
</reference>
<dbReference type="Pfam" id="PF00053">
    <property type="entry name" value="EGF_laminin"/>
    <property type="match status" value="1"/>
</dbReference>
<dbReference type="SMART" id="SM00180">
    <property type="entry name" value="EGF_Lam"/>
    <property type="match status" value="1"/>
</dbReference>
<comment type="similarity">
    <text evidence="2">Belongs to the G-protein coupled receptor 2 family. LN-TM7 subfamily.</text>
</comment>
<dbReference type="InterPro" id="IPR002049">
    <property type="entry name" value="LE_dom"/>
</dbReference>
<keyword evidence="9" id="KW-0325">Glycoprotein</keyword>
<dbReference type="STRING" id="62062.ENSHHUP00000004101"/>
<proteinExistence type="inferred from homology"/>
<dbReference type="Gene3D" id="2.10.25.10">
    <property type="entry name" value="Laminin"/>
    <property type="match status" value="1"/>
</dbReference>
<dbReference type="SUPFAM" id="SSF111418">
    <property type="entry name" value="Hormone receptor domain"/>
    <property type="match status" value="1"/>
</dbReference>
<dbReference type="PROSITE" id="PS50227">
    <property type="entry name" value="G_PROTEIN_RECEP_F2_3"/>
    <property type="match status" value="1"/>
</dbReference>
<evidence type="ECO:0000259" key="17">
    <source>
        <dbReference type="PROSITE" id="PS50227"/>
    </source>
</evidence>
<dbReference type="PROSITE" id="PS50221">
    <property type="entry name" value="GAIN_B"/>
    <property type="match status" value="1"/>
</dbReference>
<sequence length="545" mass="61383">MLFCSLQLSSYPADQTSLSLSSLCDLCPLPGYFGRDCVDACHLNPCEQVSTCVRKPSSSHGYTCECGQNYYGQYCENRVEKPCPRGWWGNPVCGPCNCDISKGFNPDCNKTSGECRCKDNYYQPKDEDTCYPCECFPLGAHSRTCDPHTGQCPCKAGVIGQQCNRCDNPFAEVTATGCEVVYEGCPKAFDQGIWWPKTKFGRPAAMNCPKGSIGTAIRHCNDEKGWLPPELFNCTTVSFTQLMKMNEEMHRNVSRMDGERAKAIVRLLHNATNHTDSYYGNDVKTAFQLLTRVLQYESQQTGFDLTATRDAEFNENLVRAGSAILDPGTRDHWEQIQRSEGGTAHLLRHFEDYTKTLARNMRKTYLKPFTIVTDNMIIVVDYLDTSVPEQASFPRFHEIHEYYPKDLTSSVHFPQFNTRPQEVPNKVVEASPSVEPSHTDAPEEDHTLSNKSRRHVESVAPLPVAVVIVFRSLGQLLPERYDPDRRSLRLPSRPVINTPIVSTLVYSEGSPLPSPLDPPITLEYTLLETEERTKPVCVFWNHSIA</sequence>
<evidence type="ECO:0000256" key="6">
    <source>
        <dbReference type="ARBA" id="ARBA00022989"/>
    </source>
</evidence>
<dbReference type="InterPro" id="IPR001879">
    <property type="entry name" value="GPCR_2_extracellular_dom"/>
</dbReference>
<feature type="disulfide bond" evidence="12">
    <location>
        <begin position="154"/>
        <end position="163"/>
    </location>
</feature>
<dbReference type="FunFam" id="4.10.1240.10:FF:000003">
    <property type="entry name" value="Putative cadherin EGF LAG seven-pass G-type receptor 2"/>
    <property type="match status" value="1"/>
</dbReference>
<dbReference type="PROSITE" id="PS50027">
    <property type="entry name" value="EGF_LAM_2"/>
    <property type="match status" value="1"/>
</dbReference>
<comment type="subcellular location">
    <subcellularLocation>
        <location evidence="1">Cell membrane</location>
    </subcellularLocation>
</comment>
<comment type="caution">
    <text evidence="11">Lacks conserved residue(s) required for the propagation of feature annotation.</text>
</comment>
<dbReference type="PROSITE" id="PS00022">
    <property type="entry name" value="EGF_1"/>
    <property type="match status" value="1"/>
</dbReference>
<evidence type="ECO:0000256" key="7">
    <source>
        <dbReference type="ARBA" id="ARBA00023136"/>
    </source>
</evidence>
<evidence type="ECO:0000259" key="16">
    <source>
        <dbReference type="PROSITE" id="PS50221"/>
    </source>
</evidence>
<name>A0A4W5JWH1_9TELE</name>
<feature type="region of interest" description="Disordered" evidence="13">
    <location>
        <begin position="429"/>
        <end position="454"/>
    </location>
</feature>